<dbReference type="GO" id="GO:0005524">
    <property type="term" value="F:ATP binding"/>
    <property type="evidence" value="ECO:0007669"/>
    <property type="project" value="UniProtKB-KW"/>
</dbReference>
<evidence type="ECO:0000256" key="11">
    <source>
        <dbReference type="SAM" id="MobiDB-lite"/>
    </source>
</evidence>
<keyword evidence="8" id="KW-0648">Protein biosynthesis</keyword>
<keyword evidence="9" id="KW-0030">Aminoacyl-tRNA synthetase</keyword>
<reference evidence="13" key="1">
    <citation type="submission" date="2023-03" db="EMBL/GenBank/DDBJ databases">
        <title>Mating type loci evolution in Malassezia.</title>
        <authorList>
            <person name="Coelho M.A."/>
        </authorList>
    </citation>
    <scope>NUCLEOTIDE SEQUENCE</scope>
    <source>
        <strain evidence="13">CBS 11721</strain>
    </source>
</reference>
<keyword evidence="4" id="KW-0963">Cytoplasm</keyword>
<dbReference type="Gene3D" id="3.30.930.10">
    <property type="entry name" value="Bira Bifunctional Protein, Domain 2"/>
    <property type="match status" value="1"/>
</dbReference>
<dbReference type="Pfam" id="PF00152">
    <property type="entry name" value="tRNA-synt_2"/>
    <property type="match status" value="1"/>
</dbReference>
<feature type="domain" description="Aminoacyl-tRNA synthetase class II (D/K/N)" evidence="12">
    <location>
        <begin position="252"/>
        <end position="570"/>
    </location>
</feature>
<gene>
    <name evidence="13" type="ORF">MCUN1_002843</name>
</gene>
<dbReference type="InterPro" id="IPR012340">
    <property type="entry name" value="NA-bd_OB-fold"/>
</dbReference>
<keyword evidence="5 13" id="KW-0436">Ligase</keyword>
<dbReference type="CDD" id="cd00776">
    <property type="entry name" value="AsxRS_core"/>
    <property type="match status" value="1"/>
</dbReference>
<comment type="similarity">
    <text evidence="2">Belongs to the class-II aminoacyl-tRNA synthetase family. Type 2 subfamily.</text>
</comment>
<evidence type="ECO:0000256" key="4">
    <source>
        <dbReference type="ARBA" id="ARBA00022490"/>
    </source>
</evidence>
<evidence type="ECO:0000256" key="5">
    <source>
        <dbReference type="ARBA" id="ARBA00022598"/>
    </source>
</evidence>
<evidence type="ECO:0000256" key="2">
    <source>
        <dbReference type="ARBA" id="ARBA00005312"/>
    </source>
</evidence>
<name>A0AAF0EWE0_9BASI</name>
<evidence type="ECO:0000313" key="13">
    <source>
        <dbReference type="EMBL" id="WFD35972.1"/>
    </source>
</evidence>
<dbReference type="SUPFAM" id="SSF50249">
    <property type="entry name" value="Nucleic acid-binding proteins"/>
    <property type="match status" value="1"/>
</dbReference>
<dbReference type="InterPro" id="IPR004523">
    <property type="entry name" value="Asp-tRNA_synthase_2"/>
</dbReference>
<dbReference type="NCBIfam" id="TIGR00458">
    <property type="entry name" value="aspS_nondisc"/>
    <property type="match status" value="1"/>
</dbReference>
<dbReference type="HAMAP" id="MF_02075">
    <property type="entry name" value="Asp_tRNA_synth_type2"/>
    <property type="match status" value="1"/>
</dbReference>
<accession>A0AAF0EWE0</accession>
<dbReference type="PANTHER" id="PTHR43450">
    <property type="entry name" value="ASPARTYL-TRNA SYNTHETASE"/>
    <property type="match status" value="1"/>
</dbReference>
<dbReference type="EMBL" id="CP119880">
    <property type="protein sequence ID" value="WFD35972.1"/>
    <property type="molecule type" value="Genomic_DNA"/>
</dbReference>
<dbReference type="PANTHER" id="PTHR43450:SF1">
    <property type="entry name" value="ASPARTATE--TRNA LIGASE, CYTOPLASMIC"/>
    <property type="match status" value="1"/>
</dbReference>
<dbReference type="InterPro" id="IPR045864">
    <property type="entry name" value="aa-tRNA-synth_II/BPL/LPL"/>
</dbReference>
<evidence type="ECO:0000256" key="6">
    <source>
        <dbReference type="ARBA" id="ARBA00022741"/>
    </source>
</evidence>
<proteinExistence type="inferred from homology"/>
<sequence length="576" mass="64397">MSSEQPETPQAAPAPAAETVAESNPAPAAAPAPAPAAGTEELNPDGTPLSDKQRRKRAEKAEKERIKAEKAARLAAEQAARQAAEVDFAADNYGTLPMNQSRERTNTQLFAIEDIHPDKDGQQITLHARLQTSRAPSAKLVFLTFRQSIHCVQATLAQAPEKVSRQMTKWAASVTPESIVRIEGTITRVPKPIESASVTIKDAEIKISKMHVLVPVTFDGQLPFYVDDATRSEAEIEASQNTPRPMPTIALDTRLDNRVLDLRTPTNQAIFRLTHGVCRLFREFLENNNFVEIHTPKLQGAATESGASVFKVGYFKGEAFLAQSPQLAKQMAIAADFGRVYEIGPVFRAEDSNTNRHMTEFTGLDLEMAFEEHYHEVTDMLNQLFLFIFKELPRRYSSEIAAVRRQYPVEEFLVPAQPVILHFSEAVEMLRGAGYEVGDLDDLSTETERALGKIVREKYQTDFFMLDKFPLDIRPFYTMPDPSDTRYSNSYDFFMRGQEILSGAQRIHDAKFLEERMAHAGIPVSSMQHYVDAFRMGAPPHAGGGIGLERVVMFYLGLGNIRRASLFPRDPKRLEP</sequence>
<feature type="region of interest" description="Disordered" evidence="11">
    <location>
        <begin position="1"/>
        <end position="65"/>
    </location>
</feature>
<dbReference type="SUPFAM" id="SSF55681">
    <property type="entry name" value="Class II aaRS and biotin synthetases"/>
    <property type="match status" value="1"/>
</dbReference>
<dbReference type="InterPro" id="IPR002312">
    <property type="entry name" value="Asp/Asn-tRNA-synth_IIb"/>
</dbReference>
<dbReference type="CDD" id="cd04320">
    <property type="entry name" value="AspRS_cyto_N"/>
    <property type="match status" value="1"/>
</dbReference>
<dbReference type="NCBIfam" id="NF003483">
    <property type="entry name" value="PRK05159.1"/>
    <property type="match status" value="1"/>
</dbReference>
<evidence type="ECO:0000256" key="1">
    <source>
        <dbReference type="ARBA" id="ARBA00004496"/>
    </source>
</evidence>
<dbReference type="GO" id="GO:0004815">
    <property type="term" value="F:aspartate-tRNA ligase activity"/>
    <property type="evidence" value="ECO:0007669"/>
    <property type="project" value="UniProtKB-EC"/>
</dbReference>
<evidence type="ECO:0000256" key="9">
    <source>
        <dbReference type="ARBA" id="ARBA00023146"/>
    </source>
</evidence>
<evidence type="ECO:0000256" key="3">
    <source>
        <dbReference type="ARBA" id="ARBA00012841"/>
    </source>
</evidence>
<dbReference type="PRINTS" id="PR01042">
    <property type="entry name" value="TRNASYNTHASP"/>
</dbReference>
<evidence type="ECO:0000256" key="7">
    <source>
        <dbReference type="ARBA" id="ARBA00022840"/>
    </source>
</evidence>
<evidence type="ECO:0000256" key="8">
    <source>
        <dbReference type="ARBA" id="ARBA00022917"/>
    </source>
</evidence>
<keyword evidence="6" id="KW-0547">Nucleotide-binding</keyword>
<dbReference type="Gene3D" id="2.40.50.140">
    <property type="entry name" value="Nucleic acid-binding proteins"/>
    <property type="match status" value="1"/>
</dbReference>
<dbReference type="GO" id="GO:0017101">
    <property type="term" value="C:aminoacyl-tRNA synthetase multienzyme complex"/>
    <property type="evidence" value="ECO:0007669"/>
    <property type="project" value="TreeGrafter"/>
</dbReference>
<dbReference type="GO" id="GO:0006422">
    <property type="term" value="P:aspartyl-tRNA aminoacylation"/>
    <property type="evidence" value="ECO:0007669"/>
    <property type="project" value="InterPro"/>
</dbReference>
<organism evidence="13 14">
    <name type="scientific">Malassezia cuniculi</name>
    <dbReference type="NCBI Taxonomy" id="948313"/>
    <lineage>
        <taxon>Eukaryota</taxon>
        <taxon>Fungi</taxon>
        <taxon>Dikarya</taxon>
        <taxon>Basidiomycota</taxon>
        <taxon>Ustilaginomycotina</taxon>
        <taxon>Malasseziomycetes</taxon>
        <taxon>Malasseziales</taxon>
        <taxon>Malasseziaceae</taxon>
        <taxon>Malassezia</taxon>
    </lineage>
</organism>
<dbReference type="AlphaFoldDB" id="A0AAF0EWE0"/>
<evidence type="ECO:0000259" key="12">
    <source>
        <dbReference type="Pfam" id="PF00152"/>
    </source>
</evidence>
<protein>
    <recommendedName>
        <fullName evidence="3">aspartate--tRNA ligase</fullName>
        <ecNumber evidence="3">6.1.1.12</ecNumber>
    </recommendedName>
</protein>
<comment type="subcellular location">
    <subcellularLocation>
        <location evidence="1">Cytoplasm</location>
    </subcellularLocation>
</comment>
<feature type="compositionally biased region" description="Low complexity" evidence="11">
    <location>
        <begin position="1"/>
        <end position="27"/>
    </location>
</feature>
<evidence type="ECO:0000313" key="14">
    <source>
        <dbReference type="Proteomes" id="UP001219933"/>
    </source>
</evidence>
<dbReference type="GO" id="GO:0003723">
    <property type="term" value="F:RNA binding"/>
    <property type="evidence" value="ECO:0007669"/>
    <property type="project" value="TreeGrafter"/>
</dbReference>
<dbReference type="FunFam" id="3.30.930.10:FF:000013">
    <property type="entry name" value="Aspartate--tRNA ligase, cytoplasmic"/>
    <property type="match status" value="1"/>
</dbReference>
<keyword evidence="7" id="KW-0067">ATP-binding</keyword>
<comment type="catalytic activity">
    <reaction evidence="10">
        <text>tRNA(Asp) + L-aspartate + ATP = L-aspartyl-tRNA(Asp) + AMP + diphosphate</text>
        <dbReference type="Rhea" id="RHEA:19649"/>
        <dbReference type="Rhea" id="RHEA-COMP:9660"/>
        <dbReference type="Rhea" id="RHEA-COMP:9678"/>
        <dbReference type="ChEBI" id="CHEBI:29991"/>
        <dbReference type="ChEBI" id="CHEBI:30616"/>
        <dbReference type="ChEBI" id="CHEBI:33019"/>
        <dbReference type="ChEBI" id="CHEBI:78442"/>
        <dbReference type="ChEBI" id="CHEBI:78516"/>
        <dbReference type="ChEBI" id="CHEBI:456215"/>
        <dbReference type="EC" id="6.1.1.12"/>
    </reaction>
</comment>
<evidence type="ECO:0000256" key="10">
    <source>
        <dbReference type="ARBA" id="ARBA00047904"/>
    </source>
</evidence>
<dbReference type="EC" id="6.1.1.12" evidence="3"/>
<dbReference type="GO" id="GO:0005829">
    <property type="term" value="C:cytosol"/>
    <property type="evidence" value="ECO:0007669"/>
    <property type="project" value="TreeGrafter"/>
</dbReference>
<dbReference type="InterPro" id="IPR004364">
    <property type="entry name" value="Aa-tRNA-synt_II"/>
</dbReference>
<dbReference type="Proteomes" id="UP001219933">
    <property type="component" value="Chromosome 4"/>
</dbReference>
<keyword evidence="14" id="KW-1185">Reference proteome</keyword>